<dbReference type="Gene3D" id="3.40.50.300">
    <property type="entry name" value="P-loop containing nucleotide triphosphate hydrolases"/>
    <property type="match status" value="1"/>
</dbReference>
<dbReference type="InterPro" id="IPR038726">
    <property type="entry name" value="PDDEXK_AddAB-type"/>
</dbReference>
<keyword evidence="5" id="KW-0347">Helicase</keyword>
<evidence type="ECO:0000256" key="1">
    <source>
        <dbReference type="ARBA" id="ARBA00022722"/>
    </source>
</evidence>
<evidence type="ECO:0000313" key="12">
    <source>
        <dbReference type="EMBL" id="RYV50443.1"/>
    </source>
</evidence>
<dbReference type="RefSeq" id="WP_130103195.1">
    <property type="nucleotide sequence ID" value="NZ_SDWW01000033.1"/>
</dbReference>
<organism evidence="12 13">
    <name type="scientific">Pengzhenrongella frigida</name>
    <dbReference type="NCBI Taxonomy" id="1259133"/>
    <lineage>
        <taxon>Bacteria</taxon>
        <taxon>Bacillati</taxon>
        <taxon>Actinomycetota</taxon>
        <taxon>Actinomycetes</taxon>
        <taxon>Micrococcales</taxon>
        <taxon>Pengzhenrongella</taxon>
    </lineage>
</organism>
<keyword evidence="13" id="KW-1185">Reference proteome</keyword>
<comment type="caution">
    <text evidence="12">The sequence shown here is derived from an EMBL/GenBank/DDBJ whole genome shotgun (WGS) entry which is preliminary data.</text>
</comment>
<keyword evidence="7" id="KW-0067">ATP-binding</keyword>
<keyword evidence="1" id="KW-0540">Nuclease</keyword>
<keyword evidence="8" id="KW-0238">DNA-binding</keyword>
<evidence type="ECO:0000256" key="8">
    <source>
        <dbReference type="ARBA" id="ARBA00023125"/>
    </source>
</evidence>
<dbReference type="SUPFAM" id="SSF52540">
    <property type="entry name" value="P-loop containing nucleoside triphosphate hydrolases"/>
    <property type="match status" value="1"/>
</dbReference>
<dbReference type="InterPro" id="IPR011604">
    <property type="entry name" value="PDDEXK-like_dom_sf"/>
</dbReference>
<proteinExistence type="predicted"/>
<evidence type="ECO:0000259" key="11">
    <source>
        <dbReference type="Pfam" id="PF13361"/>
    </source>
</evidence>
<keyword evidence="2" id="KW-0547">Nucleotide-binding</keyword>
<evidence type="ECO:0000313" key="13">
    <source>
        <dbReference type="Proteomes" id="UP000293764"/>
    </source>
</evidence>
<evidence type="ECO:0000256" key="3">
    <source>
        <dbReference type="ARBA" id="ARBA00022763"/>
    </source>
</evidence>
<name>A0A4Q5MZS2_9MICO</name>
<evidence type="ECO:0000256" key="5">
    <source>
        <dbReference type="ARBA" id="ARBA00022806"/>
    </source>
</evidence>
<dbReference type="GO" id="GO:0005524">
    <property type="term" value="F:ATP binding"/>
    <property type="evidence" value="ECO:0007669"/>
    <property type="project" value="UniProtKB-KW"/>
</dbReference>
<evidence type="ECO:0000256" key="7">
    <source>
        <dbReference type="ARBA" id="ARBA00022840"/>
    </source>
</evidence>
<dbReference type="Pfam" id="PF12705">
    <property type="entry name" value="PDDEXK_1"/>
    <property type="match status" value="1"/>
</dbReference>
<dbReference type="GO" id="GO:0004527">
    <property type="term" value="F:exonuclease activity"/>
    <property type="evidence" value="ECO:0007669"/>
    <property type="project" value="UniProtKB-KW"/>
</dbReference>
<evidence type="ECO:0000256" key="6">
    <source>
        <dbReference type="ARBA" id="ARBA00022839"/>
    </source>
</evidence>
<dbReference type="InterPro" id="IPR014017">
    <property type="entry name" value="DNA_helicase_UvrD-like_C"/>
</dbReference>
<evidence type="ECO:0000259" key="10">
    <source>
        <dbReference type="Pfam" id="PF12705"/>
    </source>
</evidence>
<dbReference type="GO" id="GO:0003677">
    <property type="term" value="F:DNA binding"/>
    <property type="evidence" value="ECO:0007669"/>
    <property type="project" value="UniProtKB-KW"/>
</dbReference>
<dbReference type="AlphaFoldDB" id="A0A4Q5MZS2"/>
<feature type="non-terminal residue" evidence="12">
    <location>
        <position position="1"/>
    </location>
</feature>
<evidence type="ECO:0000256" key="4">
    <source>
        <dbReference type="ARBA" id="ARBA00022801"/>
    </source>
</evidence>
<keyword evidence="4" id="KW-0378">Hydrolase</keyword>
<dbReference type="GO" id="GO:0004386">
    <property type="term" value="F:helicase activity"/>
    <property type="evidence" value="ECO:0007669"/>
    <property type="project" value="UniProtKB-KW"/>
</dbReference>
<protein>
    <submittedName>
        <fullName evidence="12">PD-(D/E)XK nuclease family protein</fullName>
    </submittedName>
</protein>
<keyword evidence="3" id="KW-0227">DNA damage</keyword>
<evidence type="ECO:0000256" key="9">
    <source>
        <dbReference type="ARBA" id="ARBA00023204"/>
    </source>
</evidence>
<feature type="domain" description="UvrD-like helicase C-terminal" evidence="11">
    <location>
        <begin position="36"/>
        <end position="171"/>
    </location>
</feature>
<evidence type="ECO:0000256" key="2">
    <source>
        <dbReference type="ARBA" id="ARBA00022741"/>
    </source>
</evidence>
<feature type="domain" description="PD-(D/E)XK endonuclease-like" evidence="10">
    <location>
        <begin position="284"/>
        <end position="520"/>
    </location>
</feature>
<dbReference type="Gene3D" id="3.90.320.10">
    <property type="match status" value="1"/>
</dbReference>
<accession>A0A4Q5MZS2</accession>
<dbReference type="OrthoDB" id="5240387at2"/>
<dbReference type="Pfam" id="PF13361">
    <property type="entry name" value="UvrD_C"/>
    <property type="match status" value="1"/>
</dbReference>
<keyword evidence="9" id="KW-0234">DNA repair</keyword>
<sequence>AQTVLWALWSSADLAEGWRRAALAGGAGGARADRDLDAVLALFRAAETFVDRLPQAPARAFLDYLQSQDLPADSLAARAASRDSVAVLTPAGAAGREWDVVVVAGVQDGTWPDLRLRDSLLGSQSLADLLAGRSPDAAGAGAQARAAVLADELRSFAVATSRARGTLLVTAVADADEQPSAFVDLVQRPGDDPADEERDPRLVAAPVPMDLRGLVGALRSQLEGSLAAPGSAGSGPAAPDRGAAQLLARLAAEGVAGADPREWYGLADESSATALWAPDELVPVSPSKAETVSTCALRWALEAAGGTAADGTSQTLGTLVHSIAQDFPAGTEGELLEELDRRWRELGLRDGWPAVAERRRAERMIGRLAEYLKGAGEAVLREAPFSLELDRALLRGVVDRLEDVGEGAVRVVDLKTGKRAPSATETAQNPQLGAYQLAVDGGAFEGLAPGTRSAGAQLVFVGDISKGPTVRAQSGLGPETDSPTWARTMIEGVAVTMASSAFTACLNDLCPMCPVRTSCPLHGEGRQVVE</sequence>
<dbReference type="GO" id="GO:0006281">
    <property type="term" value="P:DNA repair"/>
    <property type="evidence" value="ECO:0007669"/>
    <property type="project" value="UniProtKB-KW"/>
</dbReference>
<dbReference type="EMBL" id="SDWW01000033">
    <property type="protein sequence ID" value="RYV50443.1"/>
    <property type="molecule type" value="Genomic_DNA"/>
</dbReference>
<dbReference type="Proteomes" id="UP000293764">
    <property type="component" value="Unassembled WGS sequence"/>
</dbReference>
<keyword evidence="6" id="KW-0269">Exonuclease</keyword>
<gene>
    <name evidence="12" type="ORF">EUA98_13395</name>
</gene>
<reference evidence="12 13" key="1">
    <citation type="submission" date="2019-01" db="EMBL/GenBank/DDBJ databases">
        <title>Novel species of Cellulomonas.</title>
        <authorList>
            <person name="Liu Q."/>
            <person name="Xin Y.-H."/>
        </authorList>
    </citation>
    <scope>NUCLEOTIDE SEQUENCE [LARGE SCALE GENOMIC DNA]</scope>
    <source>
        <strain evidence="12 13">HLT2-17</strain>
    </source>
</reference>
<dbReference type="InterPro" id="IPR027417">
    <property type="entry name" value="P-loop_NTPase"/>
</dbReference>